<evidence type="ECO:0000313" key="2">
    <source>
        <dbReference type="Proteomes" id="UP000186102"/>
    </source>
</evidence>
<dbReference type="GO" id="GO:0046685">
    <property type="term" value="P:response to arsenic-containing substance"/>
    <property type="evidence" value="ECO:0007669"/>
    <property type="project" value="InterPro"/>
</dbReference>
<protein>
    <submittedName>
        <fullName evidence="1">Arsenical resistance operon trans-acting repressor ArsD</fullName>
    </submittedName>
</protein>
<dbReference type="RefSeq" id="WP_075363828.1">
    <property type="nucleotide sequence ID" value="NZ_MLBF01000005.1"/>
</dbReference>
<accession>A0A1Q8R005</accession>
<name>A0A1Q8R005_9FIRM</name>
<dbReference type="OrthoDB" id="9801358at2"/>
<dbReference type="AlphaFoldDB" id="A0A1Q8R005"/>
<dbReference type="InterPro" id="IPR010712">
    <property type="entry name" value="Arsenical-R_ArsD"/>
</dbReference>
<gene>
    <name evidence="1" type="ORF">DSOL_1069</name>
</gene>
<keyword evidence="2" id="KW-1185">Reference proteome</keyword>
<dbReference type="NCBIfam" id="NF033727">
    <property type="entry name" value="chaperon_ArsD"/>
    <property type="match status" value="1"/>
</dbReference>
<proteinExistence type="predicted"/>
<dbReference type="EMBL" id="MLBF01000005">
    <property type="protein sequence ID" value="OLN32958.1"/>
    <property type="molecule type" value="Genomic_DNA"/>
</dbReference>
<dbReference type="Proteomes" id="UP000186102">
    <property type="component" value="Unassembled WGS sequence"/>
</dbReference>
<organism evidence="1 2">
    <name type="scientific">Desulfosporosinus metallidurans</name>
    <dbReference type="NCBI Taxonomy" id="1888891"/>
    <lineage>
        <taxon>Bacteria</taxon>
        <taxon>Bacillati</taxon>
        <taxon>Bacillota</taxon>
        <taxon>Clostridia</taxon>
        <taxon>Eubacteriales</taxon>
        <taxon>Desulfitobacteriaceae</taxon>
        <taxon>Desulfosporosinus</taxon>
    </lineage>
</organism>
<evidence type="ECO:0000313" key="1">
    <source>
        <dbReference type="EMBL" id="OLN32958.1"/>
    </source>
</evidence>
<comment type="caution">
    <text evidence="1">The sequence shown here is derived from an EMBL/GenBank/DDBJ whole genome shotgun (WGS) entry which is preliminary data.</text>
</comment>
<dbReference type="STRING" id="1888891.DSOL_1069"/>
<dbReference type="Gene3D" id="3.40.30.10">
    <property type="entry name" value="Glutaredoxin"/>
    <property type="match status" value="1"/>
</dbReference>
<dbReference type="GO" id="GO:0045892">
    <property type="term" value="P:negative regulation of DNA-templated transcription"/>
    <property type="evidence" value="ECO:0007669"/>
    <property type="project" value="InterPro"/>
</dbReference>
<dbReference type="GO" id="GO:0003677">
    <property type="term" value="F:DNA binding"/>
    <property type="evidence" value="ECO:0007669"/>
    <property type="project" value="InterPro"/>
</dbReference>
<sequence>MKKMQIFEPAMCCSTGLCGVGVDTELLRISTVLNSLKKKGIEVDRFNLTNEPMEFVNNKVVNDFLHTKGVEELPATVLDGEILITGRYPSNEEFAKLLDIPLALLGEQEKTFTILPKTSGCGCSDGSC</sequence>
<dbReference type="Pfam" id="PF06953">
    <property type="entry name" value="ArsD"/>
    <property type="match status" value="1"/>
</dbReference>
<reference evidence="1 2" key="1">
    <citation type="submission" date="2016-09" db="EMBL/GenBank/DDBJ databases">
        <title>Complete genome of Desulfosporosinus sp. OL.</title>
        <authorList>
            <person name="Mardanov A."/>
            <person name="Beletsky A."/>
            <person name="Panova A."/>
            <person name="Karnachuk O."/>
            <person name="Ravin N."/>
        </authorList>
    </citation>
    <scope>NUCLEOTIDE SEQUENCE [LARGE SCALE GENOMIC DNA]</scope>
    <source>
        <strain evidence="1 2">OL</strain>
    </source>
</reference>